<keyword evidence="3" id="KW-1185">Reference proteome</keyword>
<dbReference type="EMBL" id="KQ474088">
    <property type="protein sequence ID" value="KPV72152.1"/>
    <property type="molecule type" value="Genomic_DNA"/>
</dbReference>
<evidence type="ECO:0000313" key="2">
    <source>
        <dbReference type="EMBL" id="KPV72152.1"/>
    </source>
</evidence>
<dbReference type="InterPro" id="IPR029058">
    <property type="entry name" value="AB_hydrolase_fold"/>
</dbReference>
<sequence length="314" mass="34666">MPFKRVEYRDLDMFYVLNPDPANFARATHENLPPSNPLKPGLPVLVFIHAAGSNLTSWRAQIGDARLSNSFNLVAVDCRFHGFTKGGERTSHTLENSAECVMATLDEMDFPSYSIYGEGVHGSVIATWIAIKRPDKVSSLLIASPGFMPPHVVAMLRDVHDALMENKNGRGDGTGTFPPDALEGICAYFIGGNERLRDARERMKVHFQERYGRGEGASAHDVSWLFLAVYNRKPIPQDLLASIRCPVLILRGGDDHIVCPLEACEMWQRSFVNARGPVQIHAISSAPGLISLSDSNIVNRIILQFVQRSIAAAK</sequence>
<accession>A0A0P9EY78</accession>
<dbReference type="AlphaFoldDB" id="A0A0P9EY78"/>
<protein>
    <recommendedName>
        <fullName evidence="1">AB hydrolase-1 domain-containing protein</fullName>
    </recommendedName>
</protein>
<dbReference type="Pfam" id="PF00561">
    <property type="entry name" value="Abhydrolase_1"/>
    <property type="match status" value="1"/>
</dbReference>
<reference evidence="2 3" key="1">
    <citation type="journal article" date="2015" name="Front. Microbiol.">
        <title>Genome sequence of the plant growth promoting endophytic yeast Rhodotorula graminis WP1.</title>
        <authorList>
            <person name="Firrincieli A."/>
            <person name="Otillar R."/>
            <person name="Salamov A."/>
            <person name="Schmutz J."/>
            <person name="Khan Z."/>
            <person name="Redman R.S."/>
            <person name="Fleck N.D."/>
            <person name="Lindquist E."/>
            <person name="Grigoriev I.V."/>
            <person name="Doty S.L."/>
        </authorList>
    </citation>
    <scope>NUCLEOTIDE SEQUENCE [LARGE SCALE GENOMIC DNA]</scope>
    <source>
        <strain evidence="2 3">WP1</strain>
    </source>
</reference>
<dbReference type="Gene3D" id="3.40.50.1820">
    <property type="entry name" value="alpha/beta hydrolase"/>
    <property type="match status" value="1"/>
</dbReference>
<dbReference type="InterPro" id="IPR050228">
    <property type="entry name" value="Carboxylesterase_BioH"/>
</dbReference>
<dbReference type="STRING" id="578459.A0A0P9EY78"/>
<dbReference type="OMA" id="EHWTYWD"/>
<dbReference type="RefSeq" id="XP_018268201.1">
    <property type="nucleotide sequence ID" value="XM_018414904.1"/>
</dbReference>
<organism evidence="2 3">
    <name type="scientific">Rhodotorula graminis (strain WP1)</name>
    <dbReference type="NCBI Taxonomy" id="578459"/>
    <lineage>
        <taxon>Eukaryota</taxon>
        <taxon>Fungi</taxon>
        <taxon>Dikarya</taxon>
        <taxon>Basidiomycota</taxon>
        <taxon>Pucciniomycotina</taxon>
        <taxon>Microbotryomycetes</taxon>
        <taxon>Sporidiobolales</taxon>
        <taxon>Sporidiobolaceae</taxon>
        <taxon>Rhodotorula</taxon>
    </lineage>
</organism>
<dbReference type="SUPFAM" id="SSF53474">
    <property type="entry name" value="alpha/beta-Hydrolases"/>
    <property type="match status" value="1"/>
</dbReference>
<name>A0A0P9EY78_RHOGW</name>
<dbReference type="Proteomes" id="UP000053890">
    <property type="component" value="Unassembled WGS sequence"/>
</dbReference>
<dbReference type="PANTHER" id="PTHR43194">
    <property type="entry name" value="HYDROLASE ALPHA/BETA FOLD FAMILY"/>
    <property type="match status" value="1"/>
</dbReference>
<dbReference type="InterPro" id="IPR000073">
    <property type="entry name" value="AB_hydrolase_1"/>
</dbReference>
<evidence type="ECO:0000259" key="1">
    <source>
        <dbReference type="Pfam" id="PF00561"/>
    </source>
</evidence>
<evidence type="ECO:0000313" key="3">
    <source>
        <dbReference type="Proteomes" id="UP000053890"/>
    </source>
</evidence>
<gene>
    <name evidence="2" type="ORF">RHOBADRAFT_46994</name>
</gene>
<dbReference type="OrthoDB" id="19657at2759"/>
<dbReference type="PANTHER" id="PTHR43194:SF2">
    <property type="entry name" value="PEROXISOMAL MEMBRANE PROTEIN LPX1"/>
    <property type="match status" value="1"/>
</dbReference>
<feature type="domain" description="AB hydrolase-1" evidence="1">
    <location>
        <begin position="43"/>
        <end position="272"/>
    </location>
</feature>
<proteinExistence type="predicted"/>
<dbReference type="GeneID" id="28975352"/>